<comment type="caution">
    <text evidence="1">The sequence shown here is derived from an EMBL/GenBank/DDBJ whole genome shotgun (WGS) entry which is preliminary data.</text>
</comment>
<evidence type="ECO:0000313" key="1">
    <source>
        <dbReference type="EMBL" id="KAK7015688.1"/>
    </source>
</evidence>
<gene>
    <name evidence="1" type="ORF">R3P38DRAFT_2786626</name>
</gene>
<organism evidence="1 2">
    <name type="scientific">Favolaschia claudopus</name>
    <dbReference type="NCBI Taxonomy" id="2862362"/>
    <lineage>
        <taxon>Eukaryota</taxon>
        <taxon>Fungi</taxon>
        <taxon>Dikarya</taxon>
        <taxon>Basidiomycota</taxon>
        <taxon>Agaricomycotina</taxon>
        <taxon>Agaricomycetes</taxon>
        <taxon>Agaricomycetidae</taxon>
        <taxon>Agaricales</taxon>
        <taxon>Marasmiineae</taxon>
        <taxon>Mycenaceae</taxon>
        <taxon>Favolaschia</taxon>
    </lineage>
</organism>
<dbReference type="Proteomes" id="UP001362999">
    <property type="component" value="Unassembled WGS sequence"/>
</dbReference>
<reference evidence="1 2" key="1">
    <citation type="journal article" date="2024" name="J Genomics">
        <title>Draft genome sequencing and assembly of Favolaschia claudopus CIRM-BRFM 2984 isolated from oak limbs.</title>
        <authorList>
            <person name="Navarro D."/>
            <person name="Drula E."/>
            <person name="Chaduli D."/>
            <person name="Cazenave R."/>
            <person name="Ahrendt S."/>
            <person name="Wang J."/>
            <person name="Lipzen A."/>
            <person name="Daum C."/>
            <person name="Barry K."/>
            <person name="Grigoriev I.V."/>
            <person name="Favel A."/>
            <person name="Rosso M.N."/>
            <person name="Martin F."/>
        </authorList>
    </citation>
    <scope>NUCLEOTIDE SEQUENCE [LARGE SCALE GENOMIC DNA]</scope>
    <source>
        <strain evidence="1 2">CIRM-BRFM 2984</strain>
    </source>
</reference>
<dbReference type="EMBL" id="JAWWNJ010000053">
    <property type="protein sequence ID" value="KAK7015688.1"/>
    <property type="molecule type" value="Genomic_DNA"/>
</dbReference>
<protein>
    <submittedName>
        <fullName evidence="1">Uncharacterized protein</fullName>
    </submittedName>
</protein>
<dbReference type="AlphaFoldDB" id="A0AAW0AUA4"/>
<name>A0AAW0AUA4_9AGAR</name>
<sequence length="102" mass="11169">MLNVTVGARTRGRSTTRISIGNMFLAICLQNTLKRPQKILSYDLYGSGAVEDGFQSPYTLLGNYIETATSYRAVLGSDYGAGEKENPVVMISPIDCEDLTLR</sequence>
<keyword evidence="2" id="KW-1185">Reference proteome</keyword>
<proteinExistence type="predicted"/>
<accession>A0AAW0AUA4</accession>
<evidence type="ECO:0000313" key="2">
    <source>
        <dbReference type="Proteomes" id="UP001362999"/>
    </source>
</evidence>